<dbReference type="eggNOG" id="ENOG50302BM">
    <property type="taxonomic scope" value="Bacteria"/>
</dbReference>
<feature type="transmembrane region" description="Helical" evidence="1">
    <location>
        <begin position="248"/>
        <end position="266"/>
    </location>
</feature>
<name>A0A059FEK2_9PROT</name>
<evidence type="ECO:0000256" key="1">
    <source>
        <dbReference type="SAM" id="Phobius"/>
    </source>
</evidence>
<comment type="caution">
    <text evidence="2">The sequence shown here is derived from an EMBL/GenBank/DDBJ whole genome shotgun (WGS) entry which is preliminary data.</text>
</comment>
<feature type="transmembrane region" description="Helical" evidence="1">
    <location>
        <begin position="130"/>
        <end position="148"/>
    </location>
</feature>
<keyword evidence="1" id="KW-0472">Membrane</keyword>
<dbReference type="AlphaFoldDB" id="A0A059FEK2"/>
<evidence type="ECO:0008006" key="4">
    <source>
        <dbReference type="Google" id="ProtNLM"/>
    </source>
</evidence>
<gene>
    <name evidence="2" type="ORF">HJA_07157</name>
</gene>
<dbReference type="RefSeq" id="WP_035580157.1">
    <property type="nucleotide sequence ID" value="NZ_ARYJ01000004.1"/>
</dbReference>
<dbReference type="OrthoDB" id="7617526at2"/>
<dbReference type="Proteomes" id="UP000024816">
    <property type="component" value="Unassembled WGS sequence"/>
</dbReference>
<feature type="transmembrane region" description="Helical" evidence="1">
    <location>
        <begin position="223"/>
        <end position="242"/>
    </location>
</feature>
<keyword evidence="3" id="KW-1185">Reference proteome</keyword>
<protein>
    <recommendedName>
        <fullName evidence="4">Tryptophan-rich sensory protein</fullName>
    </recommendedName>
</protein>
<feature type="transmembrane region" description="Helical" evidence="1">
    <location>
        <begin position="160"/>
        <end position="185"/>
    </location>
</feature>
<organism evidence="2 3">
    <name type="scientific">Hyphomonas jannaschiana VP2</name>
    <dbReference type="NCBI Taxonomy" id="1280952"/>
    <lineage>
        <taxon>Bacteria</taxon>
        <taxon>Pseudomonadati</taxon>
        <taxon>Pseudomonadota</taxon>
        <taxon>Alphaproteobacteria</taxon>
        <taxon>Hyphomonadales</taxon>
        <taxon>Hyphomonadaceae</taxon>
        <taxon>Hyphomonas</taxon>
    </lineage>
</organism>
<dbReference type="PATRIC" id="fig|1280952.3.peg.1421"/>
<dbReference type="EMBL" id="ARYJ01000004">
    <property type="protein sequence ID" value="KCZ89055.1"/>
    <property type="molecule type" value="Genomic_DNA"/>
</dbReference>
<evidence type="ECO:0000313" key="3">
    <source>
        <dbReference type="Proteomes" id="UP000024816"/>
    </source>
</evidence>
<feature type="transmembrane region" description="Helical" evidence="1">
    <location>
        <begin position="72"/>
        <end position="92"/>
    </location>
</feature>
<proteinExistence type="predicted"/>
<keyword evidence="1" id="KW-1133">Transmembrane helix</keyword>
<evidence type="ECO:0000313" key="2">
    <source>
        <dbReference type="EMBL" id="KCZ89055.1"/>
    </source>
</evidence>
<feature type="transmembrane region" description="Helical" evidence="1">
    <location>
        <begin position="104"/>
        <end position="124"/>
    </location>
</feature>
<sequence>MPVCLAFFQFDAIFFRHKPCNTVTMKSRLPLFLVVLGILQPLSGALAPVLGIGTPIGEATRGLQAPEQPLPAYFSIWSLIFGAYIAFAYTAWRHREPWMLRVGAPLAAAGLANIVWMLSAQLIALQRVDFVLLFPIATLSWTAAARFDRMRGMGGSPQKLVADAATGLLSGWILVAIGISVPLVIRGLAGYGPTDLPWQMLWIFLGTVALGSWVYARYISRSLWFFAALAWGLLGVIANNWMVTGMEWLAIMTAVSGSLILGLRLLRGADGTTVPA</sequence>
<accession>A0A059FEK2</accession>
<dbReference type="STRING" id="1280952.HJA_07157"/>
<reference evidence="2 3" key="1">
    <citation type="journal article" date="2014" name="Antonie Van Leeuwenhoek">
        <title>Hyphomonas beringensis sp. nov. and Hyphomonas chukchiensis sp. nov., isolated from surface seawater of the Bering Sea and Chukchi Sea.</title>
        <authorList>
            <person name="Li C."/>
            <person name="Lai Q."/>
            <person name="Li G."/>
            <person name="Dong C."/>
            <person name="Wang J."/>
            <person name="Liao Y."/>
            <person name="Shao Z."/>
        </authorList>
    </citation>
    <scope>NUCLEOTIDE SEQUENCE [LARGE SCALE GENOMIC DNA]</scope>
    <source>
        <strain evidence="2 3">VP2</strain>
    </source>
</reference>
<keyword evidence="1" id="KW-0812">Transmembrane</keyword>
<feature type="transmembrane region" description="Helical" evidence="1">
    <location>
        <begin position="197"/>
        <end position="216"/>
    </location>
</feature>
<feature type="transmembrane region" description="Helical" evidence="1">
    <location>
        <begin position="31"/>
        <end position="52"/>
    </location>
</feature>